<organism evidence="1 2">
    <name type="scientific">Dickeya oryzae</name>
    <dbReference type="NCBI Taxonomy" id="1240404"/>
    <lineage>
        <taxon>Bacteria</taxon>
        <taxon>Pseudomonadati</taxon>
        <taxon>Pseudomonadota</taxon>
        <taxon>Gammaproteobacteria</taxon>
        <taxon>Enterobacterales</taxon>
        <taxon>Pectobacteriaceae</taxon>
        <taxon>Dickeya</taxon>
    </lineage>
</organism>
<protein>
    <recommendedName>
        <fullName evidence="3">Immunity protein 30 domain-containing protein</fullName>
    </recommendedName>
</protein>
<comment type="caution">
    <text evidence="1">The sequence shown here is derived from an EMBL/GenBank/DDBJ whole genome shotgun (WGS) entry which is preliminary data.</text>
</comment>
<sequence>MKHIGFSGGSSFFELGSSSDMLYFFKYLYSLVHNEREKYLLDRIYRKYIMFDEMDESLVLLNNLKLICSNDFLEVFSKYFECIEGCIESAKGFYEDWGIYQVVKVIITDMPYCISEMERPKEEYDALSFDDTPFWLR</sequence>
<proteinExistence type="predicted"/>
<accession>A0ABS5BGW9</accession>
<name>A0ABS5BGW9_9GAMM</name>
<evidence type="ECO:0000313" key="2">
    <source>
        <dbReference type="Proteomes" id="UP000810130"/>
    </source>
</evidence>
<evidence type="ECO:0008006" key="3">
    <source>
        <dbReference type="Google" id="ProtNLM"/>
    </source>
</evidence>
<dbReference type="EMBL" id="JAGJWX010000036">
    <property type="protein sequence ID" value="MBP2859713.1"/>
    <property type="molecule type" value="Genomic_DNA"/>
</dbReference>
<keyword evidence="2" id="KW-1185">Reference proteome</keyword>
<evidence type="ECO:0000313" key="1">
    <source>
        <dbReference type="EMBL" id="MBP2859713.1"/>
    </source>
</evidence>
<dbReference type="Proteomes" id="UP000810130">
    <property type="component" value="Unassembled WGS sequence"/>
</dbReference>
<gene>
    <name evidence="1" type="ORF">J8657_19135</name>
</gene>
<dbReference type="RefSeq" id="WP_210175768.1">
    <property type="nucleotide sequence ID" value="NZ_JAGJWX010000036.1"/>
</dbReference>
<reference evidence="1 2" key="1">
    <citation type="submission" date="2021-04" db="EMBL/GenBank/DDBJ databases">
        <title>Genomic and host-range diversity within the Dickeya zeae complex, identification of D. zeae and D. oryzae members, proposal of two novel subspecies D. zeae subsp. zeae subsp. nov. and D. zeae subsp. dombae subsp. nov.</title>
        <authorList>
            <person name="Van Gijsegem F."/>
            <person name="Hugouvieux-Cotte-Pattat N."/>
        </authorList>
    </citation>
    <scope>NUCLEOTIDE SEQUENCE [LARGE SCALE GENOMIC DNA]</scope>
    <source>
        <strain evidence="1 2">FVG03</strain>
    </source>
</reference>